<feature type="domain" description="Inner membrane protein YgaP-like transmembrane" evidence="3">
    <location>
        <begin position="35"/>
        <end position="93"/>
    </location>
</feature>
<evidence type="ECO:0000313" key="4">
    <source>
        <dbReference type="EMBL" id="GAT34596.1"/>
    </source>
</evidence>
<dbReference type="PANTHER" id="PTHR33824:SF7">
    <property type="entry name" value="POLYKETIDE CYCLASE_DEHYDRASE AND LIPID TRANSPORT SUPERFAMILY PROTEIN"/>
    <property type="match status" value="1"/>
</dbReference>
<organism evidence="4 5">
    <name type="scientific">Terrimicrobium sacchariphilum</name>
    <dbReference type="NCBI Taxonomy" id="690879"/>
    <lineage>
        <taxon>Bacteria</taxon>
        <taxon>Pseudomonadati</taxon>
        <taxon>Verrucomicrobiota</taxon>
        <taxon>Terrimicrobiia</taxon>
        <taxon>Terrimicrobiales</taxon>
        <taxon>Terrimicrobiaceae</taxon>
        <taxon>Terrimicrobium</taxon>
    </lineage>
</organism>
<evidence type="ECO:0000256" key="1">
    <source>
        <dbReference type="ARBA" id="ARBA00008918"/>
    </source>
</evidence>
<evidence type="ECO:0000259" key="2">
    <source>
        <dbReference type="Pfam" id="PF03364"/>
    </source>
</evidence>
<accession>A0A146GDL7</accession>
<dbReference type="CDD" id="cd07817">
    <property type="entry name" value="SRPBCC_8"/>
    <property type="match status" value="1"/>
</dbReference>
<reference evidence="5" key="1">
    <citation type="journal article" date="2017" name="Genome Announc.">
        <title>Draft Genome Sequence of Terrimicrobium sacchariphilum NM-5T, a Facultative Anaerobic Soil Bacterium of the Class Spartobacteria.</title>
        <authorList>
            <person name="Qiu Y.L."/>
            <person name="Tourlousse D.M."/>
            <person name="Matsuura N."/>
            <person name="Ohashi A."/>
            <person name="Sekiguchi Y."/>
        </authorList>
    </citation>
    <scope>NUCLEOTIDE SEQUENCE [LARGE SCALE GENOMIC DNA]</scope>
    <source>
        <strain evidence="5">NM-5</strain>
    </source>
</reference>
<dbReference type="InterPro" id="IPR047137">
    <property type="entry name" value="ORF3"/>
</dbReference>
<dbReference type="InterPro" id="IPR005031">
    <property type="entry name" value="COQ10_START"/>
</dbReference>
<dbReference type="SUPFAM" id="SSF55961">
    <property type="entry name" value="Bet v1-like"/>
    <property type="match status" value="1"/>
</dbReference>
<name>A0A146GDL7_TERSA</name>
<dbReference type="EMBL" id="BDCO01000002">
    <property type="protein sequence ID" value="GAT34596.1"/>
    <property type="molecule type" value="Genomic_DNA"/>
</dbReference>
<comment type="caution">
    <text evidence="4">The sequence shown here is derived from an EMBL/GenBank/DDBJ whole genome shotgun (WGS) entry which is preliminary data.</text>
</comment>
<dbReference type="STRING" id="690879.TSACC_23027"/>
<dbReference type="AlphaFoldDB" id="A0A146GDL7"/>
<proteinExistence type="inferred from homology"/>
<feature type="domain" description="Coenzyme Q-binding protein COQ10 START" evidence="2">
    <location>
        <begin position="115"/>
        <end position="239"/>
    </location>
</feature>
<evidence type="ECO:0000313" key="5">
    <source>
        <dbReference type="Proteomes" id="UP000076023"/>
    </source>
</evidence>
<dbReference type="Pfam" id="PF03364">
    <property type="entry name" value="Polyketide_cyc"/>
    <property type="match status" value="1"/>
</dbReference>
<dbReference type="PANTHER" id="PTHR33824">
    <property type="entry name" value="POLYKETIDE CYCLASE/DEHYDRASE AND LIPID TRANSPORT SUPERFAMILY PROTEIN"/>
    <property type="match status" value="1"/>
</dbReference>
<dbReference type="InParanoid" id="A0A146GDL7"/>
<dbReference type="OrthoDB" id="9797595at2"/>
<protein>
    <submittedName>
        <fullName evidence="4">Uncharacterized protein</fullName>
    </submittedName>
</protein>
<dbReference type="InterPro" id="IPR021309">
    <property type="entry name" value="YgaP-like_TM"/>
</dbReference>
<dbReference type="Gene3D" id="3.30.530.20">
    <property type="match status" value="1"/>
</dbReference>
<keyword evidence="5" id="KW-1185">Reference proteome</keyword>
<sequence>MRGAIPVGIPAEMTALSRLSSQLTELFHKPERCPANVGKPERLASIAGGAALVVAGVGRRSLPGALLALVGGLLIYRGTSGHCHLYDALGVDTRWMNDYGVPGNKGIKVTREIEVNRPPGELFYFWKKLSNLPKFMPHVVSVEKTSEKGSHWVVEGPGGTKVEWDAEIINEHPGEMIAWRSLPGAEVESAGTVRFESRNGGASTHLRVTLQYHPPAGRAGATVAGILGESPESQLSRDLAVFKDMMESDGDGERSA</sequence>
<comment type="similarity">
    <text evidence="1">Belongs to the ribosome association toxin RatA family.</text>
</comment>
<gene>
    <name evidence="4" type="ORF">TSACC_23027</name>
</gene>
<dbReference type="InterPro" id="IPR023393">
    <property type="entry name" value="START-like_dom_sf"/>
</dbReference>
<evidence type="ECO:0000259" key="3">
    <source>
        <dbReference type="Pfam" id="PF11127"/>
    </source>
</evidence>
<dbReference type="Proteomes" id="UP000076023">
    <property type="component" value="Unassembled WGS sequence"/>
</dbReference>
<dbReference type="Pfam" id="PF11127">
    <property type="entry name" value="YgaP-like_TM"/>
    <property type="match status" value="1"/>
</dbReference>